<gene>
    <name evidence="3" type="ORF">WN944_003512</name>
</gene>
<proteinExistence type="predicted"/>
<keyword evidence="4" id="KW-1185">Reference proteome</keyword>
<evidence type="ECO:0000313" key="4">
    <source>
        <dbReference type="Proteomes" id="UP001428341"/>
    </source>
</evidence>
<sequence>MCRPASLSSRAGFVELEFSVELGLVVPLVALFNSTSLFIVSSRRCNLSLIPTSICSILSCKLPRSASIRSMRSLLVVIDSLALIPKDRSQSKLANQPQEFSAYGEKTKTKIN</sequence>
<evidence type="ECO:0000256" key="1">
    <source>
        <dbReference type="SAM" id="MobiDB-lite"/>
    </source>
</evidence>
<comment type="caution">
    <text evidence="3">The sequence shown here is derived from an EMBL/GenBank/DDBJ whole genome shotgun (WGS) entry which is preliminary data.</text>
</comment>
<reference evidence="3 4" key="1">
    <citation type="submission" date="2024-05" db="EMBL/GenBank/DDBJ databases">
        <title>Haplotype-resolved chromosome-level genome assembly of Huyou (Citrus changshanensis).</title>
        <authorList>
            <person name="Miao C."/>
            <person name="Chen W."/>
            <person name="Wu Y."/>
            <person name="Wang L."/>
            <person name="Zhao S."/>
            <person name="Grierson D."/>
            <person name="Xu C."/>
            <person name="Chen K."/>
        </authorList>
    </citation>
    <scope>NUCLEOTIDE SEQUENCE [LARGE SCALE GENOMIC DNA]</scope>
    <source>
        <strain evidence="3">01-14</strain>
        <tissue evidence="3">Leaf</tissue>
    </source>
</reference>
<dbReference type="AlphaFoldDB" id="A0AAP0M4W5"/>
<feature type="transmembrane region" description="Helical" evidence="2">
    <location>
        <begin position="20"/>
        <end position="40"/>
    </location>
</feature>
<keyword evidence="2" id="KW-0472">Membrane</keyword>
<evidence type="ECO:0000313" key="3">
    <source>
        <dbReference type="EMBL" id="KAK9192819.1"/>
    </source>
</evidence>
<evidence type="ECO:0000256" key="2">
    <source>
        <dbReference type="SAM" id="Phobius"/>
    </source>
</evidence>
<keyword evidence="2" id="KW-0812">Transmembrane</keyword>
<protein>
    <submittedName>
        <fullName evidence="3">Uncharacterized protein</fullName>
    </submittedName>
</protein>
<name>A0AAP0M4W5_9ROSI</name>
<keyword evidence="2" id="KW-1133">Transmembrane helix</keyword>
<accession>A0AAP0M4W5</accession>
<dbReference type="EMBL" id="JBCGBO010000006">
    <property type="protein sequence ID" value="KAK9192819.1"/>
    <property type="molecule type" value="Genomic_DNA"/>
</dbReference>
<feature type="region of interest" description="Disordered" evidence="1">
    <location>
        <begin position="92"/>
        <end position="112"/>
    </location>
</feature>
<organism evidence="3 4">
    <name type="scientific">Citrus x changshan-huyou</name>
    <dbReference type="NCBI Taxonomy" id="2935761"/>
    <lineage>
        <taxon>Eukaryota</taxon>
        <taxon>Viridiplantae</taxon>
        <taxon>Streptophyta</taxon>
        <taxon>Embryophyta</taxon>
        <taxon>Tracheophyta</taxon>
        <taxon>Spermatophyta</taxon>
        <taxon>Magnoliopsida</taxon>
        <taxon>eudicotyledons</taxon>
        <taxon>Gunneridae</taxon>
        <taxon>Pentapetalae</taxon>
        <taxon>rosids</taxon>
        <taxon>malvids</taxon>
        <taxon>Sapindales</taxon>
        <taxon>Rutaceae</taxon>
        <taxon>Aurantioideae</taxon>
        <taxon>Citrus</taxon>
    </lineage>
</organism>
<dbReference type="Proteomes" id="UP001428341">
    <property type="component" value="Unassembled WGS sequence"/>
</dbReference>